<name>A0A4R2FBB6_9GAMM</name>
<gene>
    <name evidence="1" type="ORF">EDC91_11012</name>
</gene>
<evidence type="ECO:0000313" key="1">
    <source>
        <dbReference type="EMBL" id="TCN84973.1"/>
    </source>
</evidence>
<organism evidence="1 2">
    <name type="scientific">Shewanella fodinae</name>
    <dbReference type="NCBI Taxonomy" id="552357"/>
    <lineage>
        <taxon>Bacteria</taxon>
        <taxon>Pseudomonadati</taxon>
        <taxon>Pseudomonadota</taxon>
        <taxon>Gammaproteobacteria</taxon>
        <taxon>Alteromonadales</taxon>
        <taxon>Shewanellaceae</taxon>
        <taxon>Shewanella</taxon>
    </lineage>
</organism>
<sequence>MRNVTHQHSELSLLTHDGNCQHFSNTDVALLYLNLRLELDPLPLRQRWLQLTDSYRLRRTLTRLQRLHSGIAGSLLRFTGLAEQQGRRWPSLQHALVWIPPLLAHRYRALKQQPLSMPPPSSHAFRLALWQLEQNVASWHRRSVAYCESESVSVLLADMAAARQLSLDSVFPGSDQGS</sequence>
<reference evidence="1 2" key="1">
    <citation type="submission" date="2019-03" db="EMBL/GenBank/DDBJ databases">
        <title>Freshwater and sediment microbial communities from various areas in North America, analyzing microbe dynamics in response to fracking.</title>
        <authorList>
            <person name="Lamendella R."/>
        </authorList>
    </citation>
    <scope>NUCLEOTIDE SEQUENCE [LARGE SCALE GENOMIC DNA]</scope>
    <source>
        <strain evidence="1 2">74A</strain>
    </source>
</reference>
<dbReference type="AlphaFoldDB" id="A0A4R2FBB6"/>
<protein>
    <submittedName>
        <fullName evidence="1">Uncharacterized protein</fullName>
    </submittedName>
</protein>
<accession>A0A4R2FBB6</accession>
<dbReference type="EMBL" id="SLWF01000010">
    <property type="protein sequence ID" value="TCN84973.1"/>
    <property type="molecule type" value="Genomic_DNA"/>
</dbReference>
<evidence type="ECO:0000313" key="2">
    <source>
        <dbReference type="Proteomes" id="UP000294832"/>
    </source>
</evidence>
<keyword evidence="2" id="KW-1185">Reference proteome</keyword>
<dbReference type="Proteomes" id="UP000294832">
    <property type="component" value="Unassembled WGS sequence"/>
</dbReference>
<proteinExistence type="predicted"/>
<comment type="caution">
    <text evidence="1">The sequence shown here is derived from an EMBL/GenBank/DDBJ whole genome shotgun (WGS) entry which is preliminary data.</text>
</comment>